<dbReference type="GO" id="GO:0009279">
    <property type="term" value="C:cell outer membrane"/>
    <property type="evidence" value="ECO:0007669"/>
    <property type="project" value="UniProtKB-SubCell"/>
</dbReference>
<evidence type="ECO:0000256" key="6">
    <source>
        <dbReference type="ARBA" id="ARBA00023136"/>
    </source>
</evidence>
<dbReference type="AlphaFoldDB" id="A0A377ZAJ0"/>
<evidence type="ECO:0000256" key="7">
    <source>
        <dbReference type="ARBA" id="ARBA00023237"/>
    </source>
</evidence>
<comment type="similarity">
    <text evidence="2 8">Belongs to the fimbrial export usher family.</text>
</comment>
<sequence>MRNNAYWNKFSGQADKWQSIASWAETNIIPWRSRLVVGQTSTDNSVFDSVQFRGVQLGTDAEMRPSSQTGFAPVIRGVANSNARVEVRQNNYLIYSENVPAGPFELNDISAVNRSGDFYVTVIEADGSQTTFTVAYTTLPQLVRAGQWNYQLSAGKYHDGADGYAPALMQSSLSYGLNNTFTLYGGALAAENYRAGAFGVGSNLGEIGALSADYTLAGTTLANGQRKQGGSVRFLYAKSFLSSKTDFQIAATVTQPQVIIASAMRLTSVDAGTMACTKMITGPLTKTKAGRQALPNSITRPGFIIKSIALIFLPGKLSVRTALSSLTSASKITGIAQEAISRCRRALTALSIT</sequence>
<evidence type="ECO:0000256" key="4">
    <source>
        <dbReference type="ARBA" id="ARBA00022692"/>
    </source>
</evidence>
<keyword evidence="6 8" id="KW-0472">Membrane</keyword>
<dbReference type="Proteomes" id="UP000255382">
    <property type="component" value="Unassembled WGS sequence"/>
</dbReference>
<evidence type="ECO:0000256" key="1">
    <source>
        <dbReference type="ARBA" id="ARBA00004571"/>
    </source>
</evidence>
<dbReference type="GO" id="GO:0009297">
    <property type="term" value="P:pilus assembly"/>
    <property type="evidence" value="ECO:0007669"/>
    <property type="project" value="InterPro"/>
</dbReference>
<evidence type="ECO:0000256" key="3">
    <source>
        <dbReference type="ARBA" id="ARBA00022448"/>
    </source>
</evidence>
<dbReference type="FunFam" id="2.60.40.3110:FF:000001">
    <property type="entry name" value="Putative fimbrial outer membrane usher"/>
    <property type="match status" value="1"/>
</dbReference>
<dbReference type="PANTHER" id="PTHR30451:SF21">
    <property type="entry name" value="FIMBRIAL USHER DOMAIN-CONTAINING PROTEIN YDET-RELATED"/>
    <property type="match status" value="1"/>
</dbReference>
<dbReference type="Pfam" id="PF00577">
    <property type="entry name" value="Usher"/>
    <property type="match status" value="1"/>
</dbReference>
<dbReference type="EMBL" id="UGLZ01000004">
    <property type="protein sequence ID" value="STU63037.1"/>
    <property type="molecule type" value="Genomic_DNA"/>
</dbReference>
<evidence type="ECO:0000256" key="8">
    <source>
        <dbReference type="RuleBase" id="RU003884"/>
    </source>
</evidence>
<accession>A0A377ZAJ0</accession>
<keyword evidence="10" id="KW-1185">Reference proteome</keyword>
<dbReference type="GO" id="GO:0015473">
    <property type="term" value="F:fimbrial usher porin activity"/>
    <property type="evidence" value="ECO:0007669"/>
    <property type="project" value="InterPro"/>
</dbReference>
<dbReference type="InterPro" id="IPR000015">
    <property type="entry name" value="Fimb_usher"/>
</dbReference>
<dbReference type="InterPro" id="IPR018030">
    <property type="entry name" value="Fimbrial_membr_usher_CS"/>
</dbReference>
<keyword evidence="3 8" id="KW-0813">Transport</keyword>
<protein>
    <submittedName>
        <fullName evidence="9">Type 1 fimbriae anchoring protein FimD</fullName>
    </submittedName>
</protein>
<evidence type="ECO:0000313" key="9">
    <source>
        <dbReference type="EMBL" id="STU63037.1"/>
    </source>
</evidence>
<keyword evidence="7 8" id="KW-0998">Cell outer membrane</keyword>
<keyword evidence="5" id="KW-0732">Signal</keyword>
<gene>
    <name evidence="9" type="primary">fimD_4</name>
    <name evidence="9" type="ORF">NCTC5050_01031</name>
</gene>
<evidence type="ECO:0000256" key="5">
    <source>
        <dbReference type="ARBA" id="ARBA00022729"/>
    </source>
</evidence>
<dbReference type="PROSITE" id="PS01151">
    <property type="entry name" value="FIMBRIAL_USHER"/>
    <property type="match status" value="1"/>
</dbReference>
<reference evidence="9 10" key="1">
    <citation type="submission" date="2018-06" db="EMBL/GenBank/DDBJ databases">
        <authorList>
            <consortium name="Pathogen Informatics"/>
            <person name="Doyle S."/>
        </authorList>
    </citation>
    <scope>NUCLEOTIDE SEQUENCE [LARGE SCALE GENOMIC DNA]</scope>
    <source>
        <strain evidence="9 10">NCTC5050</strain>
    </source>
</reference>
<evidence type="ECO:0000256" key="2">
    <source>
        <dbReference type="ARBA" id="ARBA00008064"/>
    </source>
</evidence>
<keyword evidence="4 8" id="KW-0812">Transmembrane</keyword>
<name>A0A377ZAJ0_KLEPO</name>
<organism evidence="9 10">
    <name type="scientific">Klebsiella pneumoniae subsp. ozaenae</name>
    <dbReference type="NCBI Taxonomy" id="574"/>
    <lineage>
        <taxon>Bacteria</taxon>
        <taxon>Pseudomonadati</taxon>
        <taxon>Pseudomonadota</taxon>
        <taxon>Gammaproteobacteria</taxon>
        <taxon>Enterobacterales</taxon>
        <taxon>Enterobacteriaceae</taxon>
        <taxon>Klebsiella/Raoultella group</taxon>
        <taxon>Klebsiella</taxon>
        <taxon>Klebsiella pneumoniae complex</taxon>
    </lineage>
</organism>
<comment type="subcellular location">
    <subcellularLocation>
        <location evidence="1 8">Cell outer membrane</location>
        <topology evidence="1 8">Multi-pass membrane protein</topology>
    </subcellularLocation>
</comment>
<evidence type="ECO:0000313" key="10">
    <source>
        <dbReference type="Proteomes" id="UP000255382"/>
    </source>
</evidence>
<dbReference type="Gene3D" id="2.60.40.3110">
    <property type="match status" value="1"/>
</dbReference>
<dbReference type="PANTHER" id="PTHR30451">
    <property type="entry name" value="OUTER MEMBRANE USHER PROTEIN"/>
    <property type="match status" value="1"/>
</dbReference>
<keyword evidence="8" id="KW-1029">Fimbrium biogenesis</keyword>
<proteinExistence type="inferred from homology"/>